<evidence type="ECO:0000259" key="4">
    <source>
        <dbReference type="Pfam" id="PF22678"/>
    </source>
</evidence>
<evidence type="ECO:0000256" key="2">
    <source>
        <dbReference type="SAM" id="SignalP"/>
    </source>
</evidence>
<dbReference type="NCBIfam" id="TIGR03508">
    <property type="entry name" value="decahem_SO"/>
    <property type="match status" value="1"/>
</dbReference>
<feature type="domain" description="Doubled CXXCH motif" evidence="3">
    <location>
        <begin position="215"/>
        <end position="251"/>
    </location>
</feature>
<dbReference type="Proteomes" id="UP000638014">
    <property type="component" value="Unassembled WGS sequence"/>
</dbReference>
<reference evidence="5" key="1">
    <citation type="submission" date="2020-09" db="EMBL/GenBank/DDBJ databases">
        <title>A novel bacterium of genus Neiella, isolated from South China Sea.</title>
        <authorList>
            <person name="Huang H."/>
            <person name="Mo K."/>
            <person name="Hu Y."/>
        </authorList>
    </citation>
    <scope>NUCLEOTIDE SEQUENCE</scope>
    <source>
        <strain evidence="5">HB171785</strain>
    </source>
</reference>
<evidence type="ECO:0000313" key="6">
    <source>
        <dbReference type="Proteomes" id="UP000638014"/>
    </source>
</evidence>
<gene>
    <name evidence="5" type="ORF">IC617_12565</name>
</gene>
<dbReference type="EMBL" id="JACXAF010000016">
    <property type="protein sequence ID" value="MBD1390267.1"/>
    <property type="molecule type" value="Genomic_DNA"/>
</dbReference>
<organism evidence="5 6">
    <name type="scientific">Neiella litorisoli</name>
    <dbReference type="NCBI Taxonomy" id="2771431"/>
    <lineage>
        <taxon>Bacteria</taxon>
        <taxon>Pseudomonadati</taxon>
        <taxon>Pseudomonadota</taxon>
        <taxon>Gammaproteobacteria</taxon>
        <taxon>Alteromonadales</taxon>
        <taxon>Echinimonadaceae</taxon>
        <taxon>Neiella</taxon>
    </lineage>
</organism>
<protein>
    <submittedName>
        <fullName evidence="5">DmsE family decaheme c-type cytochrome</fullName>
    </submittedName>
</protein>
<dbReference type="Pfam" id="PF22678">
    <property type="entry name" value="Cytochrom_c_NrfB-like"/>
    <property type="match status" value="1"/>
</dbReference>
<keyword evidence="6" id="KW-1185">Reference proteome</keyword>
<dbReference type="AlphaFoldDB" id="A0A8J6QLB9"/>
<dbReference type="RefSeq" id="WP_191145341.1">
    <property type="nucleotide sequence ID" value="NZ_JACXAF010000016.1"/>
</dbReference>
<feature type="signal peptide" evidence="2">
    <location>
        <begin position="1"/>
        <end position="25"/>
    </location>
</feature>
<dbReference type="Gene3D" id="1.10.1130.10">
    <property type="entry name" value="Flavocytochrome C3, Chain A"/>
    <property type="match status" value="2"/>
</dbReference>
<feature type="chain" id="PRO_5035157119" evidence="2">
    <location>
        <begin position="26"/>
        <end position="298"/>
    </location>
</feature>
<sequence>MRRWTQLYLQIVLTLTLVVSGHALAQQSEAVKQCLDCHQQSAEQPIHAIFQNAHGNLNGGGSQACIGCHGESLDHRTQPTAQAPLVSFGPKWFNSAEQQSETCLDCHQKHTGSLWQGSMHQQEEVACVGCHSAHVVEDPMVSATTQADTCMSCHSDVRSANMLASRHPIAEGMVACSDCHNPHGSLSESSLTQPTLNDTCFQCHAEKRGPFVFEHAPVTEDCSTCHNPHGSMHDNMLVSKTPFLCQQCHSAAFHPSQPLEGSGLPAGNSSAYLLSKNCLSCHSQIHGSSHPSGSKMTR</sequence>
<accession>A0A8J6QLB9</accession>
<dbReference type="Gene3D" id="3.90.10.10">
    <property type="entry name" value="Cytochrome C3"/>
    <property type="match status" value="1"/>
</dbReference>
<evidence type="ECO:0000256" key="1">
    <source>
        <dbReference type="ARBA" id="ARBA00022729"/>
    </source>
</evidence>
<evidence type="ECO:0000313" key="5">
    <source>
        <dbReference type="EMBL" id="MBD1390267.1"/>
    </source>
</evidence>
<dbReference type="InterPro" id="IPR036280">
    <property type="entry name" value="Multihaem_cyt_sf"/>
</dbReference>
<comment type="caution">
    <text evidence="5">The sequence shown here is derived from an EMBL/GenBank/DDBJ whole genome shotgun (WGS) entry which is preliminary data.</text>
</comment>
<dbReference type="Pfam" id="PF09699">
    <property type="entry name" value="Paired_CXXCH_1"/>
    <property type="match status" value="2"/>
</dbReference>
<evidence type="ECO:0000259" key="3">
    <source>
        <dbReference type="Pfam" id="PF09699"/>
    </source>
</evidence>
<feature type="domain" description="Cytochrome c-type protein NrfB-like" evidence="4">
    <location>
        <begin position="65"/>
        <end position="145"/>
    </location>
</feature>
<dbReference type="InterPro" id="IPR053875">
    <property type="entry name" value="Cytochrom_c_NrfB-like_dom"/>
</dbReference>
<dbReference type="InterPro" id="IPR051829">
    <property type="entry name" value="Multiheme_Cytochr_ET"/>
</dbReference>
<dbReference type="GO" id="GO:0016491">
    <property type="term" value="F:oxidoreductase activity"/>
    <property type="evidence" value="ECO:0007669"/>
    <property type="project" value="TreeGrafter"/>
</dbReference>
<dbReference type="InterPro" id="IPR020015">
    <property type="entry name" value="Decahaem_cyt-c_DmsE"/>
</dbReference>
<dbReference type="NCBIfam" id="TIGR01905">
    <property type="entry name" value="paired_CXXCH_1"/>
    <property type="match status" value="2"/>
</dbReference>
<dbReference type="CDD" id="cd08168">
    <property type="entry name" value="Cytochrom_C3"/>
    <property type="match status" value="1"/>
</dbReference>
<dbReference type="SUPFAM" id="SSF48695">
    <property type="entry name" value="Multiheme cytochromes"/>
    <property type="match status" value="1"/>
</dbReference>
<dbReference type="InterPro" id="IPR010177">
    <property type="entry name" value="Paired_CXXCH_1"/>
</dbReference>
<dbReference type="PANTHER" id="PTHR35038:SF6">
    <property type="entry name" value="SURFACE LOCALIZED DECAHEME CYTOCHROME C LIPOPROTEIN"/>
    <property type="match status" value="1"/>
</dbReference>
<feature type="domain" description="Doubled CXXCH motif" evidence="3">
    <location>
        <begin position="167"/>
        <end position="208"/>
    </location>
</feature>
<proteinExistence type="predicted"/>
<keyword evidence="1 2" id="KW-0732">Signal</keyword>
<dbReference type="PANTHER" id="PTHR35038">
    <property type="entry name" value="DISSIMILATORY SULFITE REDUCTASE SIRA"/>
    <property type="match status" value="1"/>
</dbReference>
<name>A0A8J6QLB9_9GAMM</name>